<dbReference type="EMBL" id="MCBR01014787">
    <property type="protein sequence ID" value="RKF62403.1"/>
    <property type="molecule type" value="Genomic_DNA"/>
</dbReference>
<name>A0A420HYA6_9PEZI</name>
<sequence length="471" mass="54797">MLTTVAQYSGSLFKCIRRSLPVRRFPPVYLACILLLLIITTLHSFGPSLSIGEVIRRDWQYNPFAVTGTKFPRKIWQSWKVDALQLGETELNRARSWTSKNPGYRYEMLTDGNDMDYVEHHFGPAGLNRQDIVYTYRTLNAKIVKADLLRYLIMYVEGGLYADIDVEALRPIDRFVPERWNEKDIDMIIGVEIDMPHYSDHPILGPKSKSFCQWTFMCKPRLPVMMRLIENIIAWLNLLSRKQKLPISELRLDFNEVITGTGPSAFTDAILADMRMRTGKDIQWDMFHDMIETKLVGGVLILTVEAFAAGQGHSDSGTHDAKTALVKHHYHASNWPKAHPRHNHPAYGEVEACNWNRECVDKWDADTAAFPNLPEEEKKKLIAKKEEEDKRRKAEEEAREREQRDREREDRERKDLEDAKRRVSEWQAAEEQRIAREKQEQENAQKVAEQENAQKAAEQENQHLDQSREPK</sequence>
<gene>
    <name evidence="4" type="ORF">GcC1_147005</name>
</gene>
<protein>
    <submittedName>
        <fullName evidence="4">Putative glycosyltransferase HOC1</fullName>
    </submittedName>
</protein>
<feature type="compositionally biased region" description="Basic and acidic residues" evidence="2">
    <location>
        <begin position="386"/>
        <end position="443"/>
    </location>
</feature>
<evidence type="ECO:0000256" key="1">
    <source>
        <dbReference type="ARBA" id="ARBA00009003"/>
    </source>
</evidence>
<keyword evidence="3" id="KW-0472">Membrane</keyword>
<evidence type="ECO:0000313" key="4">
    <source>
        <dbReference type="EMBL" id="RKF62403.1"/>
    </source>
</evidence>
<evidence type="ECO:0000256" key="2">
    <source>
        <dbReference type="SAM" id="MobiDB-lite"/>
    </source>
</evidence>
<organism evidence="4 5">
    <name type="scientific">Golovinomyces cichoracearum</name>
    <dbReference type="NCBI Taxonomy" id="62708"/>
    <lineage>
        <taxon>Eukaryota</taxon>
        <taxon>Fungi</taxon>
        <taxon>Dikarya</taxon>
        <taxon>Ascomycota</taxon>
        <taxon>Pezizomycotina</taxon>
        <taxon>Leotiomycetes</taxon>
        <taxon>Erysiphales</taxon>
        <taxon>Erysiphaceae</taxon>
        <taxon>Golovinomyces</taxon>
    </lineage>
</organism>
<evidence type="ECO:0000313" key="5">
    <source>
        <dbReference type="Proteomes" id="UP000285405"/>
    </source>
</evidence>
<feature type="region of interest" description="Disordered" evidence="2">
    <location>
        <begin position="386"/>
        <end position="471"/>
    </location>
</feature>
<dbReference type="PANTHER" id="PTHR31834">
    <property type="entry name" value="INITIATION-SPECIFIC ALPHA-1,6-MANNOSYLTRANSFERASE"/>
    <property type="match status" value="1"/>
</dbReference>
<comment type="caution">
    <text evidence="4">The sequence shown here is derived from an EMBL/GenBank/DDBJ whole genome shotgun (WGS) entry which is preliminary data.</text>
</comment>
<dbReference type="InterPro" id="IPR007577">
    <property type="entry name" value="GlycoTrfase_DXD_sugar-bd_CS"/>
</dbReference>
<dbReference type="InterPro" id="IPR029044">
    <property type="entry name" value="Nucleotide-diphossugar_trans"/>
</dbReference>
<dbReference type="Pfam" id="PF04488">
    <property type="entry name" value="Gly_transf_sug"/>
    <property type="match status" value="1"/>
</dbReference>
<dbReference type="OrthoDB" id="409543at2759"/>
<dbReference type="PANTHER" id="PTHR31834:SF8">
    <property type="entry name" value="TRANSFERASE, PUTATIVE (AFU_ORTHOLOGUE AFUA_6G14040)-RELATED"/>
    <property type="match status" value="1"/>
</dbReference>
<feature type="transmembrane region" description="Helical" evidence="3">
    <location>
        <begin position="27"/>
        <end position="46"/>
    </location>
</feature>
<keyword evidence="4" id="KW-0808">Transferase</keyword>
<dbReference type="Gene3D" id="3.90.550.20">
    <property type="match status" value="1"/>
</dbReference>
<comment type="similarity">
    <text evidence="1">Belongs to the glycosyltransferase 32 family.</text>
</comment>
<dbReference type="AlphaFoldDB" id="A0A420HYA6"/>
<dbReference type="InterPro" id="IPR039367">
    <property type="entry name" value="Och1-like"/>
</dbReference>
<proteinExistence type="inferred from homology"/>
<evidence type="ECO:0000256" key="3">
    <source>
        <dbReference type="SAM" id="Phobius"/>
    </source>
</evidence>
<dbReference type="GO" id="GO:0006487">
    <property type="term" value="P:protein N-linked glycosylation"/>
    <property type="evidence" value="ECO:0007669"/>
    <property type="project" value="TreeGrafter"/>
</dbReference>
<keyword evidence="3" id="KW-0812">Transmembrane</keyword>
<dbReference type="SUPFAM" id="SSF53448">
    <property type="entry name" value="Nucleotide-diphospho-sugar transferases"/>
    <property type="match status" value="1"/>
</dbReference>
<dbReference type="GO" id="GO:0000009">
    <property type="term" value="F:alpha-1,6-mannosyltransferase activity"/>
    <property type="evidence" value="ECO:0007669"/>
    <property type="project" value="InterPro"/>
</dbReference>
<dbReference type="GO" id="GO:0000136">
    <property type="term" value="C:mannan polymerase complex"/>
    <property type="evidence" value="ECO:0007669"/>
    <property type="project" value="TreeGrafter"/>
</dbReference>
<accession>A0A420HYA6</accession>
<reference evidence="4 5" key="1">
    <citation type="journal article" date="2018" name="BMC Genomics">
        <title>Comparative genome analyses reveal sequence features reflecting distinct modes of host-adaptation between dicot and monocot powdery mildew.</title>
        <authorList>
            <person name="Wu Y."/>
            <person name="Ma X."/>
            <person name="Pan Z."/>
            <person name="Kale S.D."/>
            <person name="Song Y."/>
            <person name="King H."/>
            <person name="Zhang Q."/>
            <person name="Presley C."/>
            <person name="Deng X."/>
            <person name="Wei C.I."/>
            <person name="Xiao S."/>
        </authorList>
    </citation>
    <scope>NUCLEOTIDE SEQUENCE [LARGE SCALE GENOMIC DNA]</scope>
    <source>
        <strain evidence="4">UCSC1</strain>
    </source>
</reference>
<feature type="compositionally biased region" description="Low complexity" evidence="2">
    <location>
        <begin position="444"/>
        <end position="456"/>
    </location>
</feature>
<dbReference type="FunFam" id="3.90.550.20:FF:000004">
    <property type="entry name" value="Glycosyltransferase family 32 protein"/>
    <property type="match status" value="1"/>
</dbReference>
<feature type="compositionally biased region" description="Basic and acidic residues" evidence="2">
    <location>
        <begin position="457"/>
        <end position="471"/>
    </location>
</feature>
<dbReference type="Proteomes" id="UP000285405">
    <property type="component" value="Unassembled WGS sequence"/>
</dbReference>
<keyword evidence="3" id="KW-1133">Transmembrane helix</keyword>